<dbReference type="Pfam" id="PF02706">
    <property type="entry name" value="Wzz"/>
    <property type="match status" value="1"/>
</dbReference>
<comment type="catalytic activity">
    <reaction evidence="15">
        <text>L-tyrosyl-[protein] + ATP = O-phospho-L-tyrosyl-[protein] + ADP + H(+)</text>
        <dbReference type="Rhea" id="RHEA:10596"/>
        <dbReference type="Rhea" id="RHEA-COMP:10136"/>
        <dbReference type="Rhea" id="RHEA-COMP:20101"/>
        <dbReference type="ChEBI" id="CHEBI:15378"/>
        <dbReference type="ChEBI" id="CHEBI:30616"/>
        <dbReference type="ChEBI" id="CHEBI:46858"/>
        <dbReference type="ChEBI" id="CHEBI:61978"/>
        <dbReference type="ChEBI" id="CHEBI:456216"/>
        <dbReference type="EC" id="2.7.10.2"/>
    </reaction>
</comment>
<evidence type="ECO:0000256" key="3">
    <source>
        <dbReference type="ARBA" id="ARBA00008883"/>
    </source>
</evidence>
<dbReference type="InterPro" id="IPR005702">
    <property type="entry name" value="Wzc-like_C"/>
</dbReference>
<keyword evidence="5" id="KW-1003">Cell membrane</keyword>
<keyword evidence="22" id="KW-1185">Reference proteome</keyword>
<organism evidence="21 22">
    <name type="scientific">Reyranella soli</name>
    <dbReference type="NCBI Taxonomy" id="1230389"/>
    <lineage>
        <taxon>Bacteria</taxon>
        <taxon>Pseudomonadati</taxon>
        <taxon>Pseudomonadota</taxon>
        <taxon>Alphaproteobacteria</taxon>
        <taxon>Hyphomicrobiales</taxon>
        <taxon>Reyranellaceae</taxon>
        <taxon>Reyranella</taxon>
    </lineage>
</organism>
<evidence type="ECO:0000256" key="14">
    <source>
        <dbReference type="ARBA" id="ARBA00023137"/>
    </source>
</evidence>
<comment type="similarity">
    <text evidence="3">Belongs to the etk/wzc family.</text>
</comment>
<evidence type="ECO:0000256" key="7">
    <source>
        <dbReference type="ARBA" id="ARBA00022679"/>
    </source>
</evidence>
<evidence type="ECO:0000313" key="21">
    <source>
        <dbReference type="EMBL" id="GEP58943.1"/>
    </source>
</evidence>
<evidence type="ECO:0000256" key="8">
    <source>
        <dbReference type="ARBA" id="ARBA00022692"/>
    </source>
</evidence>
<dbReference type="GO" id="GO:0004715">
    <property type="term" value="F:non-membrane spanning protein tyrosine kinase activity"/>
    <property type="evidence" value="ECO:0007669"/>
    <property type="project" value="UniProtKB-EC"/>
</dbReference>
<dbReference type="SUPFAM" id="SSF52540">
    <property type="entry name" value="P-loop containing nucleoside triphosphate hydrolases"/>
    <property type="match status" value="1"/>
</dbReference>
<dbReference type="InterPro" id="IPR027417">
    <property type="entry name" value="P-loop_NTPase"/>
</dbReference>
<evidence type="ECO:0000256" key="2">
    <source>
        <dbReference type="ARBA" id="ARBA00007316"/>
    </source>
</evidence>
<evidence type="ECO:0000256" key="1">
    <source>
        <dbReference type="ARBA" id="ARBA00004429"/>
    </source>
</evidence>
<evidence type="ECO:0000256" key="13">
    <source>
        <dbReference type="ARBA" id="ARBA00023136"/>
    </source>
</evidence>
<dbReference type="NCBIfam" id="TIGR01007">
    <property type="entry name" value="eps_fam"/>
    <property type="match status" value="1"/>
</dbReference>
<dbReference type="InterPro" id="IPR003856">
    <property type="entry name" value="LPS_length_determ_N"/>
</dbReference>
<dbReference type="EC" id="2.7.10.2" evidence="4"/>
<evidence type="ECO:0000313" key="22">
    <source>
        <dbReference type="Proteomes" id="UP000321058"/>
    </source>
</evidence>
<evidence type="ECO:0000256" key="16">
    <source>
        <dbReference type="SAM" id="Coils"/>
    </source>
</evidence>
<evidence type="ECO:0000256" key="5">
    <source>
        <dbReference type="ARBA" id="ARBA00022475"/>
    </source>
</evidence>
<keyword evidence="7" id="KW-0808">Transferase</keyword>
<dbReference type="Pfam" id="PF13614">
    <property type="entry name" value="AAA_31"/>
    <property type="match status" value="1"/>
</dbReference>
<evidence type="ECO:0000259" key="19">
    <source>
        <dbReference type="Pfam" id="PF02706"/>
    </source>
</evidence>
<keyword evidence="8 18" id="KW-0812">Transmembrane</keyword>
<dbReference type="OrthoDB" id="230260at2"/>
<dbReference type="Gene3D" id="3.40.50.300">
    <property type="entry name" value="P-loop containing nucleotide triphosphate hydrolases"/>
    <property type="match status" value="1"/>
</dbReference>
<comment type="caution">
    <text evidence="21">The sequence shown here is derived from an EMBL/GenBank/DDBJ whole genome shotgun (WGS) entry which is preliminary data.</text>
</comment>
<comment type="subcellular location">
    <subcellularLocation>
        <location evidence="1">Cell inner membrane</location>
        <topology evidence="1">Multi-pass membrane protein</topology>
    </subcellularLocation>
</comment>
<dbReference type="InterPro" id="IPR050445">
    <property type="entry name" value="Bact_polysacc_biosynth/exp"/>
</dbReference>
<evidence type="ECO:0000256" key="10">
    <source>
        <dbReference type="ARBA" id="ARBA00022777"/>
    </source>
</evidence>
<dbReference type="InterPro" id="IPR025669">
    <property type="entry name" value="AAA_dom"/>
</dbReference>
<dbReference type="AlphaFoldDB" id="A0A512NJ14"/>
<keyword evidence="13 18" id="KW-0472">Membrane</keyword>
<feature type="domain" description="AAA" evidence="20">
    <location>
        <begin position="574"/>
        <end position="691"/>
    </location>
</feature>
<keyword evidence="9" id="KW-0547">Nucleotide-binding</keyword>
<proteinExistence type="inferred from homology"/>
<evidence type="ECO:0000259" key="20">
    <source>
        <dbReference type="Pfam" id="PF13614"/>
    </source>
</evidence>
<dbReference type="PANTHER" id="PTHR32309:SF13">
    <property type="entry name" value="FERRIC ENTEROBACTIN TRANSPORT PROTEIN FEPE"/>
    <property type="match status" value="1"/>
</dbReference>
<dbReference type="GO" id="GO:0005886">
    <property type="term" value="C:plasma membrane"/>
    <property type="evidence" value="ECO:0007669"/>
    <property type="project" value="UniProtKB-SubCell"/>
</dbReference>
<accession>A0A512NJ14</accession>
<keyword evidence="14 21" id="KW-0829">Tyrosine-protein kinase</keyword>
<evidence type="ECO:0000256" key="6">
    <source>
        <dbReference type="ARBA" id="ARBA00022519"/>
    </source>
</evidence>
<keyword evidence="10 21" id="KW-0418">Kinase</keyword>
<dbReference type="PANTHER" id="PTHR32309">
    <property type="entry name" value="TYROSINE-PROTEIN KINASE"/>
    <property type="match status" value="1"/>
</dbReference>
<gene>
    <name evidence="21" type="ORF">RSO01_61090</name>
</gene>
<feature type="transmembrane region" description="Helical" evidence="18">
    <location>
        <begin position="468"/>
        <end position="489"/>
    </location>
</feature>
<sequence>MPQEPALFQGPFPVATQTLSAPGHPKGVDNLWRILRRRWRRCLMVFVLVSLVGVAILLMLPREYTAHTIMAVASRQPDLATTDQVAPPAYPPPPREPDVESDIQLMKTKAALVKIVQDLQLDRDPRFQASVHNWRAGVLALLRQRWRSLTDGDWPGVFAALPERWETIAAAAVDPAADPVELIAESLGKKLKIWTIGRSTTVDIAFTATDPGVAAKVANAVADNYIEARQAARLDQAKAAAKYLKGQSEHLLEQVAAAEKAVEDFRAANILRDSRDIGQLQAEMDATNEKLAGARIAEGVAKTKLQAVEARVKQFGLVGALESGSSRLDDKLREMEASLHAELAGTSIAQGAAHPNALRVEKQYGAAKREVEYEAKARLARLRSDVTVAGKQVELLEAALQGFRVNYDRLSGGLVELRALERRAGVSRTVYEAFLNRLKRTEQVGFNEAAGWVIAPAAAPLTPSSPRVLVALGAILFVAAGAALSFALVSEHKDNGKILSSQHITDRGLKALGIVPDLHHRADSLARLLRFTSDQKPSAFSESIGSIFTSVMELAQRERSSLVLLVTSALPLEGKTTTAIALAAKISSAGKHVLLIDADLRSPRLHRAFGLSPKPGLADCLDPSCDLNEAIHVDERTRISVLTAGSLSSVPQNVLRSQRLAEAMECWKASYDFIVVDSPPVLPISDARILVPLTDYSIFIARWKKTRWTVAAHALSLLGDAGARIAGIVVSKVDIKQLAKYEFADSEVYGRAYSQYLRARRAA</sequence>
<feature type="domain" description="Polysaccharide chain length determinant N-terminal" evidence="19">
    <location>
        <begin position="30"/>
        <end position="118"/>
    </location>
</feature>
<comment type="similarity">
    <text evidence="2">Belongs to the CpsD/CapB family.</text>
</comment>
<keyword evidence="6" id="KW-0997">Cell inner membrane</keyword>
<feature type="transmembrane region" description="Helical" evidence="18">
    <location>
        <begin position="42"/>
        <end position="60"/>
    </location>
</feature>
<keyword evidence="12 18" id="KW-1133">Transmembrane helix</keyword>
<feature type="coiled-coil region" evidence="16">
    <location>
        <begin position="248"/>
        <end position="297"/>
    </location>
</feature>
<evidence type="ECO:0000256" key="4">
    <source>
        <dbReference type="ARBA" id="ARBA00011903"/>
    </source>
</evidence>
<name>A0A512NJ14_9HYPH</name>
<feature type="region of interest" description="Disordered" evidence="17">
    <location>
        <begin position="80"/>
        <end position="99"/>
    </location>
</feature>
<keyword evidence="16" id="KW-0175">Coiled coil</keyword>
<evidence type="ECO:0000256" key="15">
    <source>
        <dbReference type="ARBA" id="ARBA00051245"/>
    </source>
</evidence>
<keyword evidence="11" id="KW-0067">ATP-binding</keyword>
<dbReference type="CDD" id="cd05387">
    <property type="entry name" value="BY-kinase"/>
    <property type="match status" value="1"/>
</dbReference>
<reference evidence="21 22" key="1">
    <citation type="submission" date="2019-07" db="EMBL/GenBank/DDBJ databases">
        <title>Whole genome shotgun sequence of Reyranella soli NBRC 108950.</title>
        <authorList>
            <person name="Hosoyama A."/>
            <person name="Uohara A."/>
            <person name="Ohji S."/>
            <person name="Ichikawa N."/>
        </authorList>
    </citation>
    <scope>NUCLEOTIDE SEQUENCE [LARGE SCALE GENOMIC DNA]</scope>
    <source>
        <strain evidence="21 22">NBRC 108950</strain>
    </source>
</reference>
<evidence type="ECO:0000256" key="9">
    <source>
        <dbReference type="ARBA" id="ARBA00022741"/>
    </source>
</evidence>
<protein>
    <recommendedName>
        <fullName evidence="4">non-specific protein-tyrosine kinase</fullName>
        <ecNumber evidence="4">2.7.10.2</ecNumber>
    </recommendedName>
</protein>
<evidence type="ECO:0000256" key="17">
    <source>
        <dbReference type="SAM" id="MobiDB-lite"/>
    </source>
</evidence>
<evidence type="ECO:0000256" key="11">
    <source>
        <dbReference type="ARBA" id="ARBA00022840"/>
    </source>
</evidence>
<dbReference type="EMBL" id="BKAJ01000114">
    <property type="protein sequence ID" value="GEP58943.1"/>
    <property type="molecule type" value="Genomic_DNA"/>
</dbReference>
<dbReference type="RefSeq" id="WP_147154323.1">
    <property type="nucleotide sequence ID" value="NZ_BKAJ01000114.1"/>
</dbReference>
<evidence type="ECO:0000256" key="18">
    <source>
        <dbReference type="SAM" id="Phobius"/>
    </source>
</evidence>
<dbReference type="Proteomes" id="UP000321058">
    <property type="component" value="Unassembled WGS sequence"/>
</dbReference>
<evidence type="ECO:0000256" key="12">
    <source>
        <dbReference type="ARBA" id="ARBA00022989"/>
    </source>
</evidence>
<dbReference type="GO" id="GO:0005524">
    <property type="term" value="F:ATP binding"/>
    <property type="evidence" value="ECO:0007669"/>
    <property type="project" value="UniProtKB-KW"/>
</dbReference>